<name>A0A0L6UJX4_9BASI</name>
<accession>A0A0L6UJX4</accession>
<gene>
    <name evidence="2" type="ORF">VP01_58g8</name>
</gene>
<dbReference type="SUPFAM" id="SSF53098">
    <property type="entry name" value="Ribonuclease H-like"/>
    <property type="match status" value="1"/>
</dbReference>
<protein>
    <recommendedName>
        <fullName evidence="4">Integrase catalytic domain-containing protein</fullName>
    </recommendedName>
</protein>
<comment type="caution">
    <text evidence="2">The sequence shown here is derived from an EMBL/GenBank/DDBJ whole genome shotgun (WGS) entry which is preliminary data.</text>
</comment>
<feature type="compositionally biased region" description="Basic and acidic residues" evidence="1">
    <location>
        <begin position="240"/>
        <end position="254"/>
    </location>
</feature>
<feature type="region of interest" description="Disordered" evidence="1">
    <location>
        <begin position="1"/>
        <end position="23"/>
    </location>
</feature>
<sequence>MVDAGANRPPPDRTVTVNDSTRNDGFRQAMLKAALDTTPQLKDDNYPVWKDKMSGFLELRGVLNSLESPTTQLTNDENAELKLLLISKMDSVTHNNFINGENQSSAKGIWKSIKECFASAQSSNRARKLQTFLVLQGLINNGLYSVDEPSSVGHVDSSHVTTKVRTLQEIHESFGHASLTRLNSFIPNLLENEYKRLGYCPTWVCSDGGGEFVGNRLVRFLGGKNIRRLISEPYHPEHQQILKDSENHSKDPRIRIRSPYNPRLPPYSMA</sequence>
<reference evidence="2 3" key="1">
    <citation type="submission" date="2015-08" db="EMBL/GenBank/DDBJ databases">
        <title>Next Generation Sequencing and Analysis of the Genome of Puccinia sorghi L Schw, the Causal Agent of Maize Common Rust.</title>
        <authorList>
            <person name="Rochi L."/>
            <person name="Burguener G."/>
            <person name="Darino M."/>
            <person name="Turjanski A."/>
            <person name="Kreff E."/>
            <person name="Dieguez M.J."/>
            <person name="Sacco F."/>
        </authorList>
    </citation>
    <scope>NUCLEOTIDE SEQUENCE [LARGE SCALE GENOMIC DNA]</scope>
    <source>
        <strain evidence="2 3">RO10H11247</strain>
    </source>
</reference>
<dbReference type="GO" id="GO:0003676">
    <property type="term" value="F:nucleic acid binding"/>
    <property type="evidence" value="ECO:0007669"/>
    <property type="project" value="InterPro"/>
</dbReference>
<dbReference type="OrthoDB" id="2193209at2759"/>
<keyword evidence="3" id="KW-1185">Reference proteome</keyword>
<evidence type="ECO:0000256" key="1">
    <source>
        <dbReference type="SAM" id="MobiDB-lite"/>
    </source>
</evidence>
<dbReference type="InterPro" id="IPR012337">
    <property type="entry name" value="RNaseH-like_sf"/>
</dbReference>
<evidence type="ECO:0008006" key="4">
    <source>
        <dbReference type="Google" id="ProtNLM"/>
    </source>
</evidence>
<feature type="region of interest" description="Disordered" evidence="1">
    <location>
        <begin position="240"/>
        <end position="270"/>
    </location>
</feature>
<proteinExistence type="predicted"/>
<dbReference type="InterPro" id="IPR036397">
    <property type="entry name" value="RNaseH_sf"/>
</dbReference>
<dbReference type="AlphaFoldDB" id="A0A0L6UJX4"/>
<dbReference type="VEuPathDB" id="FungiDB:VP01_58g8"/>
<evidence type="ECO:0000313" key="2">
    <source>
        <dbReference type="EMBL" id="KNZ48115.1"/>
    </source>
</evidence>
<organism evidence="2 3">
    <name type="scientific">Puccinia sorghi</name>
    <dbReference type="NCBI Taxonomy" id="27349"/>
    <lineage>
        <taxon>Eukaryota</taxon>
        <taxon>Fungi</taxon>
        <taxon>Dikarya</taxon>
        <taxon>Basidiomycota</taxon>
        <taxon>Pucciniomycotina</taxon>
        <taxon>Pucciniomycetes</taxon>
        <taxon>Pucciniales</taxon>
        <taxon>Pucciniaceae</taxon>
        <taxon>Puccinia</taxon>
    </lineage>
</organism>
<dbReference type="Proteomes" id="UP000037035">
    <property type="component" value="Unassembled WGS sequence"/>
</dbReference>
<dbReference type="EMBL" id="LAVV01011163">
    <property type="protein sequence ID" value="KNZ48115.1"/>
    <property type="molecule type" value="Genomic_DNA"/>
</dbReference>
<evidence type="ECO:0000313" key="3">
    <source>
        <dbReference type="Proteomes" id="UP000037035"/>
    </source>
</evidence>
<dbReference type="Gene3D" id="3.30.420.10">
    <property type="entry name" value="Ribonuclease H-like superfamily/Ribonuclease H"/>
    <property type="match status" value="1"/>
</dbReference>